<organism evidence="1 2">
    <name type="scientific">Xenopus laevis</name>
    <name type="common">African clawed frog</name>
    <dbReference type="NCBI Taxonomy" id="8355"/>
    <lineage>
        <taxon>Eukaryota</taxon>
        <taxon>Metazoa</taxon>
        <taxon>Chordata</taxon>
        <taxon>Craniata</taxon>
        <taxon>Vertebrata</taxon>
        <taxon>Euteleostomi</taxon>
        <taxon>Amphibia</taxon>
        <taxon>Batrachia</taxon>
        <taxon>Anura</taxon>
        <taxon>Pipoidea</taxon>
        <taxon>Pipidae</taxon>
        <taxon>Xenopodinae</taxon>
        <taxon>Xenopus</taxon>
        <taxon>Xenopus</taxon>
    </lineage>
</organism>
<name>A0A974H490_XENLA</name>
<dbReference type="EMBL" id="CM004482">
    <property type="protein sequence ID" value="OCT64367.1"/>
    <property type="molecule type" value="Genomic_DNA"/>
</dbReference>
<reference evidence="2" key="1">
    <citation type="journal article" date="2016" name="Nature">
        <title>Genome evolution in the allotetraploid frog Xenopus laevis.</title>
        <authorList>
            <person name="Session A.M."/>
            <person name="Uno Y."/>
            <person name="Kwon T."/>
            <person name="Chapman J.A."/>
            <person name="Toyoda A."/>
            <person name="Takahashi S."/>
            <person name="Fukui A."/>
            <person name="Hikosaka A."/>
            <person name="Suzuki A."/>
            <person name="Kondo M."/>
            <person name="van Heeringen S.J."/>
            <person name="Quigley I."/>
            <person name="Heinz S."/>
            <person name="Ogino H."/>
            <person name="Ochi H."/>
            <person name="Hellsten U."/>
            <person name="Lyons J.B."/>
            <person name="Simakov O."/>
            <person name="Putnam N."/>
            <person name="Stites J."/>
            <person name="Kuroki Y."/>
            <person name="Tanaka T."/>
            <person name="Michiue T."/>
            <person name="Watanabe M."/>
            <person name="Bogdanovic O."/>
            <person name="Lister R."/>
            <person name="Georgiou G."/>
            <person name="Paranjpe S.S."/>
            <person name="van Kruijsbergen I."/>
            <person name="Shu S."/>
            <person name="Carlson J."/>
            <person name="Kinoshita T."/>
            <person name="Ohta Y."/>
            <person name="Mawaribuchi S."/>
            <person name="Jenkins J."/>
            <person name="Grimwood J."/>
            <person name="Schmutz J."/>
            <person name="Mitros T."/>
            <person name="Mozaffari S.V."/>
            <person name="Suzuki Y."/>
            <person name="Haramoto Y."/>
            <person name="Yamamoto T.S."/>
            <person name="Takagi C."/>
            <person name="Heald R."/>
            <person name="Miller K."/>
            <person name="Haudenschild C."/>
            <person name="Kitzman J."/>
            <person name="Nakayama T."/>
            <person name="Izutsu Y."/>
            <person name="Robert J."/>
            <person name="Fortriede J."/>
            <person name="Burns K."/>
            <person name="Lotay V."/>
            <person name="Karimi K."/>
            <person name="Yasuoka Y."/>
            <person name="Dichmann D.S."/>
            <person name="Flajnik M.F."/>
            <person name="Houston D.W."/>
            <person name="Shendure J."/>
            <person name="DuPasquier L."/>
            <person name="Vize P.D."/>
            <person name="Zorn A.M."/>
            <person name="Ito M."/>
            <person name="Marcotte E.M."/>
            <person name="Wallingford J.B."/>
            <person name="Ito Y."/>
            <person name="Asashima M."/>
            <person name="Ueno N."/>
            <person name="Matsuda Y."/>
            <person name="Veenstra G.J."/>
            <person name="Fujiyama A."/>
            <person name="Harland R.M."/>
            <person name="Taira M."/>
            <person name="Rokhsar D.S."/>
        </authorList>
    </citation>
    <scope>NUCLEOTIDE SEQUENCE [LARGE SCALE GENOMIC DNA]</scope>
    <source>
        <strain evidence="2">J</strain>
    </source>
</reference>
<gene>
    <name evidence="1" type="ORF">XELAEV_18045470mg</name>
</gene>
<proteinExistence type="predicted"/>
<sequence length="67" mass="7876">MHTSSNILGNSAFFFEQQKLHMEGRSKCWTWSRGNWNIPVCERSVQGKSVTRGLFIRIFTLKSKSYY</sequence>
<accession>A0A974H490</accession>
<dbReference type="AlphaFoldDB" id="A0A974H490"/>
<dbReference type="Proteomes" id="UP000694892">
    <property type="component" value="Chromosome 9_10L"/>
</dbReference>
<protein>
    <submittedName>
        <fullName evidence="1">Uncharacterized protein</fullName>
    </submittedName>
</protein>
<evidence type="ECO:0000313" key="1">
    <source>
        <dbReference type="EMBL" id="OCT64367.1"/>
    </source>
</evidence>
<evidence type="ECO:0000313" key="2">
    <source>
        <dbReference type="Proteomes" id="UP000694892"/>
    </source>
</evidence>